<dbReference type="PRINTS" id="PR00415">
    <property type="entry name" value="ACONITASE"/>
</dbReference>
<dbReference type="InterPro" id="IPR018136">
    <property type="entry name" value="Aconitase_4Fe-4S_BS"/>
</dbReference>
<dbReference type="Proteomes" id="UP000663901">
    <property type="component" value="Chromosome"/>
</dbReference>
<evidence type="ECO:0000256" key="6">
    <source>
        <dbReference type="ARBA" id="ARBA00023014"/>
    </source>
</evidence>
<name>A0A224AMG9_PANAN</name>
<dbReference type="EMBL" id="LC214857">
    <property type="protein sequence ID" value="BBA18118.1"/>
    <property type="molecule type" value="Genomic_DNA"/>
</dbReference>
<evidence type="ECO:0000256" key="2">
    <source>
        <dbReference type="ARBA" id="ARBA00011271"/>
    </source>
</evidence>
<dbReference type="InterPro" id="IPR001030">
    <property type="entry name" value="Acoase/IPM_deHydtase_lsu_aba"/>
</dbReference>
<dbReference type="GO" id="GO:0003861">
    <property type="term" value="F:3-isopropylmalate dehydratase activity"/>
    <property type="evidence" value="ECO:0007669"/>
    <property type="project" value="UniProtKB-EC"/>
</dbReference>
<dbReference type="RefSeq" id="WP_014605075.1">
    <property type="nucleotide sequence ID" value="NZ_AP019753.1"/>
</dbReference>
<keyword evidence="3" id="KW-0004">4Fe-4S</keyword>
<dbReference type="PANTHER" id="PTHR43822:SF2">
    <property type="entry name" value="HOMOACONITASE, MITOCHONDRIAL"/>
    <property type="match status" value="1"/>
</dbReference>
<dbReference type="Gene3D" id="3.30.499.10">
    <property type="entry name" value="Aconitase, domain 3"/>
    <property type="match status" value="2"/>
</dbReference>
<evidence type="ECO:0000259" key="8">
    <source>
        <dbReference type="Pfam" id="PF00330"/>
    </source>
</evidence>
<evidence type="ECO:0000256" key="5">
    <source>
        <dbReference type="ARBA" id="ARBA00023004"/>
    </source>
</evidence>
<dbReference type="AlphaFoldDB" id="A0A224AMG9"/>
<keyword evidence="6" id="KW-0411">Iron-sulfur</keyword>
<dbReference type="InterPro" id="IPR015931">
    <property type="entry name" value="Acnase/IPM_dHydase_lsu_aba_1/3"/>
</dbReference>
<proteinExistence type="predicted"/>
<comment type="subunit">
    <text evidence="2">Heterodimer of LeuC and LeuD.</text>
</comment>
<keyword evidence="4" id="KW-0479">Metal-binding</keyword>
<reference evidence="9" key="1">
    <citation type="submission" date="2017-01" db="EMBL/GenBank/DDBJ databases">
        <title>A novel genetic locus determining virulence of Pantoea ananatis.</title>
        <authorList>
            <person name="Takikawa Y."/>
            <person name="Kubota Y."/>
        </authorList>
    </citation>
    <scope>NUCLEOTIDE SEQUENCE</scope>
    <source>
        <strain evidence="9">SUPP2219</strain>
    </source>
</reference>
<evidence type="ECO:0000256" key="3">
    <source>
        <dbReference type="ARBA" id="ARBA00022485"/>
    </source>
</evidence>
<dbReference type="GeneID" id="57266862"/>
<dbReference type="NCBIfam" id="NF001614">
    <property type="entry name" value="PRK00402.1"/>
    <property type="match status" value="1"/>
</dbReference>
<dbReference type="PROSITE" id="PS01244">
    <property type="entry name" value="ACONITASE_2"/>
    <property type="match status" value="1"/>
</dbReference>
<evidence type="ECO:0000256" key="1">
    <source>
        <dbReference type="ARBA" id="ARBA00001966"/>
    </source>
</evidence>
<accession>A0A224AMG9</accession>
<gene>
    <name evidence="9" type="primary">pavE</name>
    <name evidence="10" type="ORF">H0Z12_05235</name>
</gene>
<dbReference type="GO" id="GO:0046872">
    <property type="term" value="F:metal ion binding"/>
    <property type="evidence" value="ECO:0007669"/>
    <property type="project" value="UniProtKB-KW"/>
</dbReference>
<dbReference type="PANTHER" id="PTHR43822">
    <property type="entry name" value="HOMOACONITASE, MITOCHONDRIAL-RELATED"/>
    <property type="match status" value="1"/>
</dbReference>
<evidence type="ECO:0000256" key="7">
    <source>
        <dbReference type="ARBA" id="ARBA00023239"/>
    </source>
</evidence>
<keyword evidence="7 10" id="KW-0456">Lyase</keyword>
<feature type="domain" description="Aconitase/3-isopropylmalate dehydratase large subunit alpha/beta/alpha" evidence="8">
    <location>
        <begin position="271"/>
        <end position="400"/>
    </location>
</feature>
<dbReference type="Pfam" id="PF00330">
    <property type="entry name" value="Aconitase"/>
    <property type="match status" value="2"/>
</dbReference>
<evidence type="ECO:0000313" key="9">
    <source>
        <dbReference type="EMBL" id="BBA18118.1"/>
    </source>
</evidence>
<dbReference type="GO" id="GO:0019752">
    <property type="term" value="P:carboxylic acid metabolic process"/>
    <property type="evidence" value="ECO:0007669"/>
    <property type="project" value="UniProtKB-ARBA"/>
</dbReference>
<dbReference type="EC" id="4.2.1.33" evidence="10"/>
<dbReference type="SUPFAM" id="SSF53732">
    <property type="entry name" value="Aconitase iron-sulfur domain"/>
    <property type="match status" value="1"/>
</dbReference>
<feature type="domain" description="Aconitase/3-isopropylmalate dehydratase large subunit alpha/beta/alpha" evidence="8">
    <location>
        <begin position="26"/>
        <end position="229"/>
    </location>
</feature>
<keyword evidence="5" id="KW-0408">Iron</keyword>
<protein>
    <submittedName>
        <fullName evidence="9">3-isopropylmalate dehydratase large subunit</fullName>
        <ecNumber evidence="10">4.2.1.33</ecNumber>
    </submittedName>
</protein>
<reference evidence="10" key="2">
    <citation type="submission" date="2020-07" db="EMBL/GenBank/DDBJ databases">
        <title>Genome Sequences for Panteoa spp. that cause Center Rot in Onions.</title>
        <authorList>
            <person name="Asselin J.A."/>
            <person name="Helmann T."/>
            <person name="Beer S."/>
            <person name="Stodghill P."/>
        </authorList>
    </citation>
    <scope>NUCLEOTIDE SEQUENCE</scope>
    <source>
        <strain evidence="10">OC5a</strain>
    </source>
</reference>
<dbReference type="InterPro" id="IPR036008">
    <property type="entry name" value="Aconitase_4Fe-4S_dom"/>
</dbReference>
<sequence length="412" mass="44166">MKSNQPIVNQIIASHSGRGQVSAGELITVDVDYVYVQDGNSPTVAKLFQDYHLSEVLKPDKIGFFFDHSVLVPDKTMAKRVNEAMEFAKKLGINIYSRGEGISHVIALESKIFKPGNIVLGADSHTCTGGAVQSLALGMGASDILVAMLTGQTWLKVPQTVHLCIKGKTGKDVRAKDVMLALLNKYGQTPFLYKSIEVSGEWAEELTLDEAASFASMAVELGAKCIFMPDGQGRPEGLLKADASVADSVINFSVSELMPHIAPPHSPLYAKPANDFEGLKFDYIFIGSCTNSRLEDIKEVAEIVAGKTIHPDIHCLLTPGSKSVYLKALQAGYIDTLIRSGIIVTPPGCGACVGTQGTIPADGEKVLSTMNRNFKGRMGNAEADIFLCSPRTAAMVALNGTVPHFEGESAYE</sequence>
<comment type="cofactor">
    <cofactor evidence="1">
        <name>[4Fe-4S] cluster</name>
        <dbReference type="ChEBI" id="CHEBI:49883"/>
    </cofactor>
</comment>
<evidence type="ECO:0000313" key="10">
    <source>
        <dbReference type="EMBL" id="QTC46990.1"/>
    </source>
</evidence>
<dbReference type="GO" id="GO:0051539">
    <property type="term" value="F:4 iron, 4 sulfur cluster binding"/>
    <property type="evidence" value="ECO:0007669"/>
    <property type="project" value="UniProtKB-KW"/>
</dbReference>
<dbReference type="EMBL" id="CP059084">
    <property type="protein sequence ID" value="QTC46990.1"/>
    <property type="molecule type" value="Genomic_DNA"/>
</dbReference>
<evidence type="ECO:0000256" key="4">
    <source>
        <dbReference type="ARBA" id="ARBA00022723"/>
    </source>
</evidence>
<dbReference type="InterPro" id="IPR050067">
    <property type="entry name" value="IPM_dehydratase_rel_enz"/>
</dbReference>
<organism evidence="9">
    <name type="scientific">Pantoea ananas</name>
    <name type="common">Erwinia uredovora</name>
    <dbReference type="NCBI Taxonomy" id="553"/>
    <lineage>
        <taxon>Bacteria</taxon>
        <taxon>Pseudomonadati</taxon>
        <taxon>Pseudomonadota</taxon>
        <taxon>Gammaproteobacteria</taxon>
        <taxon>Enterobacterales</taxon>
        <taxon>Erwiniaceae</taxon>
        <taxon>Pantoea</taxon>
    </lineage>
</organism>